<accession>A0ABU4C6V1</accession>
<evidence type="ECO:0000313" key="1">
    <source>
        <dbReference type="EMBL" id="MDV6279249.1"/>
    </source>
</evidence>
<keyword evidence="2" id="KW-1185">Reference proteome</keyword>
<sequence length="31" mass="3441">MAEHRGVSVQTVKTRTHRARAQLVNLLAPLS</sequence>
<name>A0ABU4C6V1_RHOJO</name>
<dbReference type="Proteomes" id="UP001185737">
    <property type="component" value="Unassembled WGS sequence"/>
</dbReference>
<gene>
    <name evidence="1" type="ORF">R3Q59_01805</name>
</gene>
<dbReference type="EMBL" id="JAWLKA010000001">
    <property type="protein sequence ID" value="MDV6279249.1"/>
    <property type="molecule type" value="Genomic_DNA"/>
</dbReference>
<organism evidence="1 2">
    <name type="scientific">Rhodococcus jostii</name>
    <dbReference type="NCBI Taxonomy" id="132919"/>
    <lineage>
        <taxon>Bacteria</taxon>
        <taxon>Bacillati</taxon>
        <taxon>Actinomycetota</taxon>
        <taxon>Actinomycetes</taxon>
        <taxon>Mycobacteriales</taxon>
        <taxon>Nocardiaceae</taxon>
        <taxon>Rhodococcus</taxon>
    </lineage>
</organism>
<evidence type="ECO:0008006" key="3">
    <source>
        <dbReference type="Google" id="ProtNLM"/>
    </source>
</evidence>
<proteinExistence type="predicted"/>
<dbReference type="InterPro" id="IPR013324">
    <property type="entry name" value="RNA_pol_sigma_r3/r4-like"/>
</dbReference>
<reference evidence="1 2" key="1">
    <citation type="submission" date="2023-10" db="EMBL/GenBank/DDBJ databases">
        <title>Development of a sustainable strategy for remediation of hydrocarbon-contaminated territories based on the waste exchange concept.</title>
        <authorList>
            <person name="Krivoruchko A."/>
        </authorList>
    </citation>
    <scope>NUCLEOTIDE SEQUENCE [LARGE SCALE GENOMIC DNA]</scope>
    <source>
        <strain evidence="1 2">IEGM 60</strain>
    </source>
</reference>
<evidence type="ECO:0000313" key="2">
    <source>
        <dbReference type="Proteomes" id="UP001185737"/>
    </source>
</evidence>
<dbReference type="InterPro" id="IPR036388">
    <property type="entry name" value="WH-like_DNA-bd_sf"/>
</dbReference>
<dbReference type="Gene3D" id="1.10.10.10">
    <property type="entry name" value="Winged helix-like DNA-binding domain superfamily/Winged helix DNA-binding domain"/>
    <property type="match status" value="1"/>
</dbReference>
<dbReference type="SUPFAM" id="SSF88659">
    <property type="entry name" value="Sigma3 and sigma4 domains of RNA polymerase sigma factors"/>
    <property type="match status" value="1"/>
</dbReference>
<protein>
    <recommendedName>
        <fullName evidence="3">RNA polymerase sigma factor 70 region 4 type 2 domain-containing protein</fullName>
    </recommendedName>
</protein>
<dbReference type="RefSeq" id="WP_283331962.1">
    <property type="nucleotide sequence ID" value="NZ_JAWLKA010000001.1"/>
</dbReference>
<comment type="caution">
    <text evidence="1">The sequence shown here is derived from an EMBL/GenBank/DDBJ whole genome shotgun (WGS) entry which is preliminary data.</text>
</comment>